<comment type="caution">
    <text evidence="1">The sequence shown here is derived from an EMBL/GenBank/DDBJ whole genome shotgun (WGS) entry which is preliminary data.</text>
</comment>
<accession>A0ABW2SKQ5</accession>
<gene>
    <name evidence="1" type="ORF">ACFQWG_05755</name>
</gene>
<dbReference type="PANTHER" id="PTHR34724">
    <property type="entry name" value="OS12G0596101 PROTEIN"/>
    <property type="match status" value="1"/>
</dbReference>
<dbReference type="EMBL" id="JBHTEF010000001">
    <property type="protein sequence ID" value="MFC7580711.1"/>
    <property type="molecule type" value="Genomic_DNA"/>
</dbReference>
<keyword evidence="2" id="KW-1185">Reference proteome</keyword>
<proteinExistence type="predicted"/>
<dbReference type="Proteomes" id="UP001596527">
    <property type="component" value="Unassembled WGS sequence"/>
</dbReference>
<dbReference type="RefSeq" id="WP_380973049.1">
    <property type="nucleotide sequence ID" value="NZ_JBHTEF010000001.1"/>
</dbReference>
<evidence type="ECO:0000313" key="1">
    <source>
        <dbReference type="EMBL" id="MFC7580711.1"/>
    </source>
</evidence>
<sequence length="53" mass="5782">MCQAVTCPICGKTTWAGCGRHVDQVMRDVPASQRCPGHDDEPRPGFLAKLFGH</sequence>
<reference evidence="2" key="1">
    <citation type="journal article" date="2019" name="Int. J. Syst. Evol. Microbiol.">
        <title>The Global Catalogue of Microorganisms (GCM) 10K type strain sequencing project: providing services to taxonomists for standard genome sequencing and annotation.</title>
        <authorList>
            <consortium name="The Broad Institute Genomics Platform"/>
            <consortium name="The Broad Institute Genome Sequencing Center for Infectious Disease"/>
            <person name="Wu L."/>
            <person name="Ma J."/>
        </authorList>
    </citation>
    <scope>NUCLEOTIDE SEQUENCE [LARGE SCALE GENOMIC DNA]</scope>
    <source>
        <strain evidence="2">CCUG 56698</strain>
    </source>
</reference>
<name>A0ABW2SKQ5_9ACTO</name>
<dbReference type="PANTHER" id="PTHR34724:SF2">
    <property type="entry name" value="OS12G0596101 PROTEIN"/>
    <property type="match status" value="1"/>
</dbReference>
<evidence type="ECO:0000313" key="2">
    <source>
        <dbReference type="Proteomes" id="UP001596527"/>
    </source>
</evidence>
<protein>
    <submittedName>
        <fullName evidence="1">Uncharacterized protein</fullName>
    </submittedName>
</protein>
<organism evidence="1 2">
    <name type="scientific">Schaalia naturae</name>
    <dbReference type="NCBI Taxonomy" id="635203"/>
    <lineage>
        <taxon>Bacteria</taxon>
        <taxon>Bacillati</taxon>
        <taxon>Actinomycetota</taxon>
        <taxon>Actinomycetes</taxon>
        <taxon>Actinomycetales</taxon>
        <taxon>Actinomycetaceae</taxon>
        <taxon>Schaalia</taxon>
    </lineage>
</organism>